<dbReference type="EMBL" id="CAMPGE010011482">
    <property type="protein sequence ID" value="CAI2370312.1"/>
    <property type="molecule type" value="Genomic_DNA"/>
</dbReference>
<accession>A0AAD1UNY6</accession>
<keyword evidence="2" id="KW-1185">Reference proteome</keyword>
<organism evidence="1 2">
    <name type="scientific">Euplotes crassus</name>
    <dbReference type="NCBI Taxonomy" id="5936"/>
    <lineage>
        <taxon>Eukaryota</taxon>
        <taxon>Sar</taxon>
        <taxon>Alveolata</taxon>
        <taxon>Ciliophora</taxon>
        <taxon>Intramacronucleata</taxon>
        <taxon>Spirotrichea</taxon>
        <taxon>Hypotrichia</taxon>
        <taxon>Euplotida</taxon>
        <taxon>Euplotidae</taxon>
        <taxon>Moneuplotes</taxon>
    </lineage>
</organism>
<comment type="caution">
    <text evidence="1">The sequence shown here is derived from an EMBL/GenBank/DDBJ whole genome shotgun (WGS) entry which is preliminary data.</text>
</comment>
<proteinExistence type="predicted"/>
<dbReference type="Proteomes" id="UP001295684">
    <property type="component" value="Unassembled WGS sequence"/>
</dbReference>
<sequence length="157" mass="18323">MRHARCMFRKVYQNLPFMLQLDAKITEKYLSLPRKATKQKTRSEKPKMINKLSACFRSVSRDTPCRILKDKSNDLLTKNARITGFQDIQEYKNLIMRNKMTSCKNNMIRRGIVKQLDQLQESNKAIKEIRKISLQGKTSSATLQKKISIKNTKKANN</sequence>
<gene>
    <name evidence="1" type="ORF">ECRASSUSDP1_LOCUS11623</name>
</gene>
<evidence type="ECO:0000313" key="2">
    <source>
        <dbReference type="Proteomes" id="UP001295684"/>
    </source>
</evidence>
<name>A0AAD1UNY6_EUPCR</name>
<evidence type="ECO:0000313" key="1">
    <source>
        <dbReference type="EMBL" id="CAI2370312.1"/>
    </source>
</evidence>
<reference evidence="1" key="1">
    <citation type="submission" date="2023-07" db="EMBL/GenBank/DDBJ databases">
        <authorList>
            <consortium name="AG Swart"/>
            <person name="Singh M."/>
            <person name="Singh A."/>
            <person name="Seah K."/>
            <person name="Emmerich C."/>
        </authorList>
    </citation>
    <scope>NUCLEOTIDE SEQUENCE</scope>
    <source>
        <strain evidence="1">DP1</strain>
    </source>
</reference>
<protein>
    <submittedName>
        <fullName evidence="1">Uncharacterized protein</fullName>
    </submittedName>
</protein>
<dbReference type="AlphaFoldDB" id="A0AAD1UNY6"/>